<dbReference type="Proteomes" id="UP000462066">
    <property type="component" value="Unassembled WGS sequence"/>
</dbReference>
<gene>
    <name evidence="1" type="ORF">B1992_15470</name>
</gene>
<protein>
    <submittedName>
        <fullName evidence="1">Uncharacterized protein</fullName>
    </submittedName>
</protein>
<evidence type="ECO:0000313" key="1">
    <source>
        <dbReference type="EMBL" id="KAF1682941.1"/>
    </source>
</evidence>
<dbReference type="Pfam" id="PF07044">
    <property type="entry name" value="DUF1329"/>
    <property type="match status" value="1"/>
</dbReference>
<dbReference type="AlphaFoldDB" id="A0A7V8GJP8"/>
<accession>A0A7V8GJP8</accession>
<dbReference type="EMBL" id="MWIP01000110">
    <property type="protein sequence ID" value="KAF1682941.1"/>
    <property type="molecule type" value="Genomic_DNA"/>
</dbReference>
<sequence>MKGSSFLSIWYYDQRKFPDLYGYFPAFKRVRQFPTNQRFEPLVPGITFFLSDAWAAGDPMLTWGNYKIVERKPFLGAVSNRNWNGADAKWHRPFHGGPKGKTFLDSYFSLVPEAIVLEGKKKSTPTQTVALYTLASILCGCCKTYLSTLTPDHMNKVTYDHWTRLRCALSTL</sequence>
<evidence type="ECO:0000313" key="2">
    <source>
        <dbReference type="Proteomes" id="UP000462066"/>
    </source>
</evidence>
<dbReference type="Gene3D" id="2.50.20.10">
    <property type="entry name" value="Lipoprotein localisation LolA/LolB/LppX"/>
    <property type="match status" value="1"/>
</dbReference>
<proteinExistence type="predicted"/>
<comment type="caution">
    <text evidence="1">The sequence shown here is derived from an EMBL/GenBank/DDBJ whole genome shotgun (WGS) entry which is preliminary data.</text>
</comment>
<keyword evidence="2" id="KW-1185">Reference proteome</keyword>
<reference evidence="1 2" key="1">
    <citation type="submission" date="2017-10" db="EMBL/GenBank/DDBJ databases">
        <title>Whole genome sequencing of Pseudoxanthomonas broegbernensis DSM 12573(T).</title>
        <authorList>
            <person name="Kumar S."/>
            <person name="Bansal K."/>
            <person name="Kaur A."/>
            <person name="Patil P."/>
            <person name="Sharma S."/>
            <person name="Patil P.B."/>
        </authorList>
    </citation>
    <scope>NUCLEOTIDE SEQUENCE [LARGE SCALE GENOMIC DNA]</scope>
    <source>
        <strain evidence="1 2">DSM 12573</strain>
    </source>
</reference>
<dbReference type="InterPro" id="IPR010752">
    <property type="entry name" value="DUF1329"/>
</dbReference>
<organism evidence="1 2">
    <name type="scientific">Pseudoxanthomonas broegbernensis</name>
    <dbReference type="NCBI Taxonomy" id="83619"/>
    <lineage>
        <taxon>Bacteria</taxon>
        <taxon>Pseudomonadati</taxon>
        <taxon>Pseudomonadota</taxon>
        <taxon>Gammaproteobacteria</taxon>
        <taxon>Lysobacterales</taxon>
        <taxon>Lysobacteraceae</taxon>
        <taxon>Pseudoxanthomonas</taxon>
    </lineage>
</organism>
<name>A0A7V8GJP8_9GAMM</name>